<dbReference type="OrthoDB" id="9788272at2"/>
<gene>
    <name evidence="2" type="ORF">A3K86_20640</name>
</gene>
<dbReference type="InterPro" id="IPR050486">
    <property type="entry name" value="Mannose-1P_guanyltransferase"/>
</dbReference>
<reference evidence="2 3" key="1">
    <citation type="submission" date="2016-03" db="EMBL/GenBank/DDBJ databases">
        <title>Photobacterium proteolyticum sp. nov. a protease producing bacterium isolated from ocean sediments of Laizhou Bay.</title>
        <authorList>
            <person name="Li Y."/>
        </authorList>
    </citation>
    <scope>NUCLEOTIDE SEQUENCE [LARGE SCALE GENOMIC DNA]</scope>
    <source>
        <strain evidence="2 3">R-40508</strain>
    </source>
</reference>
<organism evidence="2 3">
    <name type="scientific">Photobacterium jeanii</name>
    <dbReference type="NCBI Taxonomy" id="858640"/>
    <lineage>
        <taxon>Bacteria</taxon>
        <taxon>Pseudomonadati</taxon>
        <taxon>Pseudomonadota</taxon>
        <taxon>Gammaproteobacteria</taxon>
        <taxon>Vibrionales</taxon>
        <taxon>Vibrionaceae</taxon>
        <taxon>Photobacterium</taxon>
    </lineage>
</organism>
<comment type="caution">
    <text evidence="2">The sequence shown here is derived from an EMBL/GenBank/DDBJ whole genome shotgun (WGS) entry which is preliminary data.</text>
</comment>
<evidence type="ECO:0000259" key="1">
    <source>
        <dbReference type="Pfam" id="PF00483"/>
    </source>
</evidence>
<evidence type="ECO:0000313" key="3">
    <source>
        <dbReference type="Proteomes" id="UP000078503"/>
    </source>
</evidence>
<dbReference type="PANTHER" id="PTHR22572">
    <property type="entry name" value="SUGAR-1-PHOSPHATE GUANYL TRANSFERASE"/>
    <property type="match status" value="1"/>
</dbReference>
<dbReference type="EMBL" id="LVHF01000033">
    <property type="protein sequence ID" value="OAN11359.1"/>
    <property type="molecule type" value="Genomic_DNA"/>
</dbReference>
<dbReference type="RefSeq" id="WP_068335994.1">
    <property type="nucleotide sequence ID" value="NZ_LVHF01000033.1"/>
</dbReference>
<dbReference type="InterPro" id="IPR029044">
    <property type="entry name" value="Nucleotide-diphossugar_trans"/>
</dbReference>
<sequence>MEVRTTCAIILCGGLGTRLSSITQGKPKPMVDVAGRPFLEYQLDYLKSQGVQRVVMAVSHRREAIETHFGHHYQGLSIEYAIENSPLGTGGAIKNALTNCQIAANEDILILNGDTFVEFQLANLQTEKNLSDALLFIATKEVSDTERYGKVTFDNQMRITGFQEKQPGTKGAINAGVYLTTKALLQHLPVQALFSFETDFLYHQVEQRTLQAHKINGFFIDIGIPEDYHAFCELMQTGQITCPS</sequence>
<dbReference type="CDD" id="cd06915">
    <property type="entry name" value="NTP_transferase_WcbM_like"/>
    <property type="match status" value="1"/>
</dbReference>
<protein>
    <recommendedName>
        <fullName evidence="1">Nucleotidyl transferase domain-containing protein</fullName>
    </recommendedName>
</protein>
<feature type="domain" description="Nucleotidyl transferase" evidence="1">
    <location>
        <begin position="8"/>
        <end position="230"/>
    </location>
</feature>
<dbReference type="InterPro" id="IPR005835">
    <property type="entry name" value="NTP_transferase_dom"/>
</dbReference>
<dbReference type="Proteomes" id="UP000078503">
    <property type="component" value="Unassembled WGS sequence"/>
</dbReference>
<dbReference type="Pfam" id="PF00483">
    <property type="entry name" value="NTP_transferase"/>
    <property type="match status" value="1"/>
</dbReference>
<evidence type="ECO:0000313" key="2">
    <source>
        <dbReference type="EMBL" id="OAN11359.1"/>
    </source>
</evidence>
<dbReference type="AlphaFoldDB" id="A0A178K1Z8"/>
<name>A0A178K1Z8_9GAMM</name>
<accession>A0A178K1Z8</accession>
<keyword evidence="3" id="KW-1185">Reference proteome</keyword>
<dbReference type="STRING" id="858640.A3K86_20640"/>
<proteinExistence type="predicted"/>
<dbReference type="Gene3D" id="3.90.550.10">
    <property type="entry name" value="Spore Coat Polysaccharide Biosynthesis Protein SpsA, Chain A"/>
    <property type="match status" value="1"/>
</dbReference>
<dbReference type="SUPFAM" id="SSF53448">
    <property type="entry name" value="Nucleotide-diphospho-sugar transferases"/>
    <property type="match status" value="1"/>
</dbReference>